<protein>
    <submittedName>
        <fullName evidence="2">Putative ribonuclease H-like domain-containing protein</fullName>
    </submittedName>
</protein>
<proteinExistence type="predicted"/>
<dbReference type="AlphaFoldDB" id="A0A699RS55"/>
<evidence type="ECO:0000313" key="2">
    <source>
        <dbReference type="EMBL" id="GFC90339.1"/>
    </source>
</evidence>
<name>A0A699RS55_TANCI</name>
<sequence length="213" mass="23780">VIIVPSYPSHNIHRSEPKDTSDDEVNNSPFHSADEIFQKELARLKGQEQRVTSNAKSLGLGFANNAEELQTQTNLGNHDPSPGIFSSSSYDDKFGAALNNVASTVEVSLVAATRINTIHPQSLIIGDPTSAVKTRRKVKQTTTGDSTFISSMYDQQRDNHTDLQHCLFAYFLSQVKPRCVAQALEDPSWVDAMQEEMQQFRFQNVWVLVDLPE</sequence>
<evidence type="ECO:0000256" key="1">
    <source>
        <dbReference type="SAM" id="MobiDB-lite"/>
    </source>
</evidence>
<feature type="non-terminal residue" evidence="2">
    <location>
        <position position="213"/>
    </location>
</feature>
<organism evidence="2">
    <name type="scientific">Tanacetum cinerariifolium</name>
    <name type="common">Dalmatian daisy</name>
    <name type="synonym">Chrysanthemum cinerariifolium</name>
    <dbReference type="NCBI Taxonomy" id="118510"/>
    <lineage>
        <taxon>Eukaryota</taxon>
        <taxon>Viridiplantae</taxon>
        <taxon>Streptophyta</taxon>
        <taxon>Embryophyta</taxon>
        <taxon>Tracheophyta</taxon>
        <taxon>Spermatophyta</taxon>
        <taxon>Magnoliopsida</taxon>
        <taxon>eudicotyledons</taxon>
        <taxon>Gunneridae</taxon>
        <taxon>Pentapetalae</taxon>
        <taxon>asterids</taxon>
        <taxon>campanulids</taxon>
        <taxon>Asterales</taxon>
        <taxon>Asteraceae</taxon>
        <taxon>Asteroideae</taxon>
        <taxon>Anthemideae</taxon>
        <taxon>Anthemidinae</taxon>
        <taxon>Tanacetum</taxon>
    </lineage>
</organism>
<feature type="non-terminal residue" evidence="2">
    <location>
        <position position="1"/>
    </location>
</feature>
<accession>A0A699RS55</accession>
<gene>
    <name evidence="2" type="ORF">Tci_862309</name>
</gene>
<dbReference type="EMBL" id="BKCJ011125735">
    <property type="protein sequence ID" value="GFC90339.1"/>
    <property type="molecule type" value="Genomic_DNA"/>
</dbReference>
<feature type="region of interest" description="Disordered" evidence="1">
    <location>
        <begin position="1"/>
        <end position="29"/>
    </location>
</feature>
<reference evidence="2" key="1">
    <citation type="journal article" date="2019" name="Sci. Rep.">
        <title>Draft genome of Tanacetum cinerariifolium, the natural source of mosquito coil.</title>
        <authorList>
            <person name="Yamashiro T."/>
            <person name="Shiraishi A."/>
            <person name="Satake H."/>
            <person name="Nakayama K."/>
        </authorList>
    </citation>
    <scope>NUCLEOTIDE SEQUENCE</scope>
</reference>
<comment type="caution">
    <text evidence="2">The sequence shown here is derived from an EMBL/GenBank/DDBJ whole genome shotgun (WGS) entry which is preliminary data.</text>
</comment>